<dbReference type="RefSeq" id="WP_144359556.1">
    <property type="nucleotide sequence ID" value="NZ_VMNH01000016.1"/>
</dbReference>
<dbReference type="InterPro" id="IPR054790">
    <property type="entry name" value="MurU"/>
</dbReference>
<protein>
    <submittedName>
        <fullName evidence="4">Nucleotidyltransferase family protein</fullName>
    </submittedName>
</protein>
<feature type="domain" description="Nucleotidyl transferase" evidence="3">
    <location>
        <begin position="1"/>
        <end position="124"/>
    </location>
</feature>
<dbReference type="CDD" id="cd06422">
    <property type="entry name" value="NTP_transferase_like_1"/>
    <property type="match status" value="1"/>
</dbReference>
<dbReference type="PANTHER" id="PTHR43584:SF8">
    <property type="entry name" value="N-ACETYLMURAMATE ALPHA-1-PHOSPHATE URIDYLYLTRANSFERASE"/>
    <property type="match status" value="1"/>
</dbReference>
<dbReference type="Gene3D" id="3.90.550.10">
    <property type="entry name" value="Spore Coat Polysaccharide Biosynthesis Protein SpsA, Chain A"/>
    <property type="match status" value="1"/>
</dbReference>
<evidence type="ECO:0000256" key="1">
    <source>
        <dbReference type="ARBA" id="ARBA00022679"/>
    </source>
</evidence>
<dbReference type="InterPro" id="IPR050065">
    <property type="entry name" value="GlmU-like"/>
</dbReference>
<keyword evidence="1 4" id="KW-0808">Transferase</keyword>
<reference evidence="4 5" key="1">
    <citation type="submission" date="2019-07" db="EMBL/GenBank/DDBJ databases">
        <title>The pathways for chlorine oxyanion respiration interact through the shared metabolite chlorate.</title>
        <authorList>
            <person name="Barnum T.P."/>
            <person name="Cheng Y."/>
            <person name="Hill K.A."/>
            <person name="Lucas L.N."/>
            <person name="Carlson H.K."/>
            <person name="Coates J.D."/>
        </authorList>
    </citation>
    <scope>NUCLEOTIDE SEQUENCE [LARGE SCALE GENOMIC DNA]</scope>
    <source>
        <strain evidence="4 5">BK-1</strain>
    </source>
</reference>
<dbReference type="OrthoDB" id="9788272at2"/>
<dbReference type="GO" id="GO:0016779">
    <property type="term" value="F:nucleotidyltransferase activity"/>
    <property type="evidence" value="ECO:0007669"/>
    <property type="project" value="UniProtKB-KW"/>
</dbReference>
<accession>A0A557S567</accession>
<dbReference type="Pfam" id="PF00483">
    <property type="entry name" value="NTP_transferase"/>
    <property type="match status" value="1"/>
</dbReference>
<keyword evidence="2" id="KW-0548">Nucleotidyltransferase</keyword>
<sequence>MILAAGRGERMRPLTDKTPKPLLQVAGKPLIQYHVEALAKAGIQNLVVNHAHLGEQIIDFLGTGERWGLSIAYSAEPLGALETGGGIFQALPLLGSEPFWVVNGDVWTNYTFDPIVLSTETLAHLVMVDNPVQHPAGDFVLGSDGRLIDDEGDRFTYSGIGLYRPELFTGCSGGVFPLAPLLREAIAQGMVTGEHFTGRWSDVGTPQRLSALDEVLRGSDA</sequence>
<dbReference type="InterPro" id="IPR029044">
    <property type="entry name" value="Nucleotide-diphossugar_trans"/>
</dbReference>
<evidence type="ECO:0000256" key="2">
    <source>
        <dbReference type="ARBA" id="ARBA00022695"/>
    </source>
</evidence>
<evidence type="ECO:0000313" key="5">
    <source>
        <dbReference type="Proteomes" id="UP000316649"/>
    </source>
</evidence>
<evidence type="ECO:0000313" key="4">
    <source>
        <dbReference type="EMBL" id="TVO72553.1"/>
    </source>
</evidence>
<comment type="caution">
    <text evidence="4">The sequence shown here is derived from an EMBL/GenBank/DDBJ whole genome shotgun (WGS) entry which is preliminary data.</text>
</comment>
<dbReference type="AlphaFoldDB" id="A0A557S567"/>
<organism evidence="4 5">
    <name type="scientific">Sedimenticola selenatireducens</name>
    <dbReference type="NCBI Taxonomy" id="191960"/>
    <lineage>
        <taxon>Bacteria</taxon>
        <taxon>Pseudomonadati</taxon>
        <taxon>Pseudomonadota</taxon>
        <taxon>Gammaproteobacteria</taxon>
        <taxon>Chromatiales</taxon>
        <taxon>Sedimenticolaceae</taxon>
        <taxon>Sedimenticola</taxon>
    </lineage>
</organism>
<dbReference type="SUPFAM" id="SSF53448">
    <property type="entry name" value="Nucleotide-diphospho-sugar transferases"/>
    <property type="match status" value="1"/>
</dbReference>
<dbReference type="InterPro" id="IPR005835">
    <property type="entry name" value="NTP_transferase_dom"/>
</dbReference>
<dbReference type="PANTHER" id="PTHR43584">
    <property type="entry name" value="NUCLEOTIDYL TRANSFERASE"/>
    <property type="match status" value="1"/>
</dbReference>
<dbReference type="NCBIfam" id="NF045761">
    <property type="entry name" value="NAMPUrTaseMurU"/>
    <property type="match status" value="1"/>
</dbReference>
<name>A0A557S567_9GAMM</name>
<dbReference type="Proteomes" id="UP000316649">
    <property type="component" value="Unassembled WGS sequence"/>
</dbReference>
<gene>
    <name evidence="4" type="ORF">FHP88_12430</name>
</gene>
<dbReference type="EMBL" id="VMNH01000016">
    <property type="protein sequence ID" value="TVO72553.1"/>
    <property type="molecule type" value="Genomic_DNA"/>
</dbReference>
<proteinExistence type="predicted"/>
<keyword evidence="5" id="KW-1185">Reference proteome</keyword>
<evidence type="ECO:0000259" key="3">
    <source>
        <dbReference type="Pfam" id="PF00483"/>
    </source>
</evidence>